<reference evidence="3 4" key="1">
    <citation type="submission" date="2013-06" db="EMBL/GenBank/DDBJ databases">
        <authorList>
            <person name="Weinstock G."/>
            <person name="Sodergren E."/>
            <person name="Lobos E.A."/>
            <person name="Fulton L."/>
            <person name="Fulton R."/>
            <person name="Courtney L."/>
            <person name="Fronick C."/>
            <person name="O'Laughlin M."/>
            <person name="Godfrey J."/>
            <person name="Wilson R.M."/>
            <person name="Miner T."/>
            <person name="Farmer C."/>
            <person name="Delehaunty K."/>
            <person name="Cordes M."/>
            <person name="Minx P."/>
            <person name="Tomlinson C."/>
            <person name="Chen J."/>
            <person name="Wollam A."/>
            <person name="Pepin K.H."/>
            <person name="Bhonagiri V."/>
            <person name="Zhang X."/>
            <person name="Warren W."/>
            <person name="Mitreva M."/>
            <person name="Mardis E.R."/>
            <person name="Wilson R.K."/>
        </authorList>
    </citation>
    <scope>NUCLEOTIDE SEQUENCE [LARGE SCALE GENOMIC DNA]</scope>
    <source>
        <strain evidence="3 4">W1703</strain>
    </source>
</reference>
<dbReference type="GO" id="GO:0009697">
    <property type="term" value="P:salicylic acid biosynthetic process"/>
    <property type="evidence" value="ECO:0007669"/>
    <property type="project" value="TreeGrafter"/>
</dbReference>
<feature type="domain" description="Chorismate mutase" evidence="2">
    <location>
        <begin position="11"/>
        <end position="101"/>
    </location>
</feature>
<evidence type="ECO:0000313" key="3">
    <source>
        <dbReference type="EMBL" id="ERJ76369.1"/>
    </source>
</evidence>
<organism evidence="3 4">
    <name type="scientific">Streptococcus sobrinus W1703</name>
    <dbReference type="NCBI Taxonomy" id="1227275"/>
    <lineage>
        <taxon>Bacteria</taxon>
        <taxon>Bacillati</taxon>
        <taxon>Bacillota</taxon>
        <taxon>Bacilli</taxon>
        <taxon>Lactobacillales</taxon>
        <taxon>Streptococcaceae</taxon>
        <taxon>Streptococcus</taxon>
    </lineage>
</organism>
<dbReference type="PATRIC" id="fig|1227275.3.peg.940"/>
<proteinExistence type="predicted"/>
<keyword evidence="1" id="KW-0413">Isomerase</keyword>
<evidence type="ECO:0000313" key="4">
    <source>
        <dbReference type="Proteomes" id="UP000016617"/>
    </source>
</evidence>
<evidence type="ECO:0000256" key="1">
    <source>
        <dbReference type="ARBA" id="ARBA00023235"/>
    </source>
</evidence>
<dbReference type="SUPFAM" id="SSF48600">
    <property type="entry name" value="Chorismate mutase II"/>
    <property type="match status" value="1"/>
</dbReference>
<dbReference type="AlphaFoldDB" id="U2KGS7"/>
<dbReference type="InterPro" id="IPR011279">
    <property type="entry name" value="Chorismate_mutase_GmP"/>
</dbReference>
<dbReference type="PROSITE" id="PS51168">
    <property type="entry name" value="CHORISMATE_MUT_2"/>
    <property type="match status" value="1"/>
</dbReference>
<comment type="caution">
    <text evidence="3">The sequence shown here is derived from an EMBL/GenBank/DDBJ whole genome shotgun (WGS) entry which is preliminary data.</text>
</comment>
<evidence type="ECO:0000259" key="2">
    <source>
        <dbReference type="PROSITE" id="PS51168"/>
    </source>
</evidence>
<protein>
    <submittedName>
        <fullName evidence="3">Chorismate mutase</fullName>
    </submittedName>
</protein>
<dbReference type="GO" id="GO:0004106">
    <property type="term" value="F:chorismate mutase activity"/>
    <property type="evidence" value="ECO:0007669"/>
    <property type="project" value="InterPro"/>
</dbReference>
<accession>U2KGS7</accession>
<gene>
    <name evidence="3" type="ORF">HMPREF1557_01064</name>
</gene>
<dbReference type="SMART" id="SM00830">
    <property type="entry name" value="CM_2"/>
    <property type="match status" value="1"/>
</dbReference>
<sequence length="102" mass="11781">MRCFENHKMLGGNPMDLEEIRQNIDKIDRDLVALIEKRITLVSQVAAYKKETGKPIYDQAREEAVLDKVSSLVQNQSFESFIRATFADIMKESRAYQAQELD</sequence>
<dbReference type="EMBL" id="AWVA01000066">
    <property type="protein sequence ID" value="ERJ76369.1"/>
    <property type="molecule type" value="Genomic_DNA"/>
</dbReference>
<dbReference type="Gene3D" id="1.20.59.10">
    <property type="entry name" value="Chorismate mutase"/>
    <property type="match status" value="1"/>
</dbReference>
<dbReference type="InterPro" id="IPR051331">
    <property type="entry name" value="Chorismate_mutase-related"/>
</dbReference>
<dbReference type="GO" id="GO:0046417">
    <property type="term" value="P:chorismate metabolic process"/>
    <property type="evidence" value="ECO:0007669"/>
    <property type="project" value="InterPro"/>
</dbReference>
<dbReference type="Pfam" id="PF01817">
    <property type="entry name" value="CM_2"/>
    <property type="match status" value="1"/>
</dbReference>
<dbReference type="Proteomes" id="UP000016617">
    <property type="component" value="Unassembled WGS sequence"/>
</dbReference>
<dbReference type="HOGENOM" id="CLU_131518_3_2_9"/>
<name>U2KGS7_9STRE</name>
<dbReference type="NCBIfam" id="TIGR01805">
    <property type="entry name" value="CM_mono_grmpos"/>
    <property type="match status" value="1"/>
</dbReference>
<dbReference type="PANTHER" id="PTHR38041:SF1">
    <property type="entry name" value="CHORISMATE MUTASE"/>
    <property type="match status" value="1"/>
</dbReference>
<dbReference type="InterPro" id="IPR002701">
    <property type="entry name" value="CM_II_prokaryot"/>
</dbReference>
<dbReference type="InterPro" id="IPR036263">
    <property type="entry name" value="Chorismate_II_sf"/>
</dbReference>
<dbReference type="PANTHER" id="PTHR38041">
    <property type="entry name" value="CHORISMATE MUTASE"/>
    <property type="match status" value="1"/>
</dbReference>
<dbReference type="InterPro" id="IPR036979">
    <property type="entry name" value="CM_dom_sf"/>
</dbReference>